<dbReference type="GO" id="GO:0022857">
    <property type="term" value="F:transmembrane transporter activity"/>
    <property type="evidence" value="ECO:0007669"/>
    <property type="project" value="TreeGrafter"/>
</dbReference>
<evidence type="ECO:0000256" key="1">
    <source>
        <dbReference type="ARBA" id="ARBA00022741"/>
    </source>
</evidence>
<dbReference type="GO" id="GO:0005886">
    <property type="term" value="C:plasma membrane"/>
    <property type="evidence" value="ECO:0007669"/>
    <property type="project" value="TreeGrafter"/>
</dbReference>
<accession>A0A518CZC3</accession>
<gene>
    <name evidence="4" type="ORF">Pla163_16560</name>
</gene>
<dbReference type="RefSeq" id="WP_145186282.1">
    <property type="nucleotide sequence ID" value="NZ_CP036290.1"/>
</dbReference>
<name>A0A518CZC3_9BACT</name>
<dbReference type="InterPro" id="IPR003593">
    <property type="entry name" value="AAA+_ATPase"/>
</dbReference>
<dbReference type="OrthoDB" id="273392at2"/>
<dbReference type="PANTHER" id="PTHR24220">
    <property type="entry name" value="IMPORT ATP-BINDING PROTEIN"/>
    <property type="match status" value="1"/>
</dbReference>
<dbReference type="InterPro" id="IPR017871">
    <property type="entry name" value="ABC_transporter-like_CS"/>
</dbReference>
<dbReference type="Proteomes" id="UP000319342">
    <property type="component" value="Chromosome"/>
</dbReference>
<keyword evidence="5" id="KW-1185">Reference proteome</keyword>
<evidence type="ECO:0000256" key="2">
    <source>
        <dbReference type="ARBA" id="ARBA00022840"/>
    </source>
</evidence>
<keyword evidence="1" id="KW-0547">Nucleotide-binding</keyword>
<dbReference type="PANTHER" id="PTHR24220:SF685">
    <property type="entry name" value="ABC TRANSPORTER RELATED"/>
    <property type="match status" value="1"/>
</dbReference>
<feature type="domain" description="ABC transporter" evidence="3">
    <location>
        <begin position="16"/>
        <end position="239"/>
    </location>
</feature>
<dbReference type="GO" id="GO:0005524">
    <property type="term" value="F:ATP binding"/>
    <property type="evidence" value="ECO:0007669"/>
    <property type="project" value="UniProtKB-KW"/>
</dbReference>
<dbReference type="InterPro" id="IPR027417">
    <property type="entry name" value="P-loop_NTPase"/>
</dbReference>
<keyword evidence="2 4" id="KW-0067">ATP-binding</keyword>
<organism evidence="4 5">
    <name type="scientific">Rohdeia mirabilis</name>
    <dbReference type="NCBI Taxonomy" id="2528008"/>
    <lineage>
        <taxon>Bacteria</taxon>
        <taxon>Pseudomonadati</taxon>
        <taxon>Planctomycetota</taxon>
        <taxon>Planctomycetia</taxon>
        <taxon>Planctomycetia incertae sedis</taxon>
        <taxon>Rohdeia</taxon>
    </lineage>
</organism>
<sequence length="240" mass="25681">MTNSSSPTGSRTSGAIAVRDLRCDYGPNTFRLEVDGFEVAAGERVALVGPSGCGKSTLVQALAGILAPRRGVVSVDGVELGALDERGRRRFRLTRLGLVFQDLELIDYLDGLDNVLLSRRLAPGGRVSNADRARARDLAGRLGIEHLLGRLPAELSGGERQRLAVCRALATEPSVCLADEPTGALDRVNADAVVDLLVDEVARLGTTLVMVTHDERVLDRFDRVVDGAAAFRGITEEPVR</sequence>
<protein>
    <submittedName>
        <fullName evidence="4">Putative ABC transporter ATP-binding protein</fullName>
    </submittedName>
</protein>
<dbReference type="GO" id="GO:0016887">
    <property type="term" value="F:ATP hydrolysis activity"/>
    <property type="evidence" value="ECO:0007669"/>
    <property type="project" value="InterPro"/>
</dbReference>
<evidence type="ECO:0000259" key="3">
    <source>
        <dbReference type="PROSITE" id="PS50893"/>
    </source>
</evidence>
<dbReference type="PROSITE" id="PS50893">
    <property type="entry name" value="ABC_TRANSPORTER_2"/>
    <property type="match status" value="1"/>
</dbReference>
<dbReference type="SUPFAM" id="SSF52540">
    <property type="entry name" value="P-loop containing nucleoside triphosphate hydrolases"/>
    <property type="match status" value="1"/>
</dbReference>
<dbReference type="InterPro" id="IPR003439">
    <property type="entry name" value="ABC_transporter-like_ATP-bd"/>
</dbReference>
<dbReference type="AlphaFoldDB" id="A0A518CZC3"/>
<dbReference type="Pfam" id="PF00005">
    <property type="entry name" value="ABC_tran"/>
    <property type="match status" value="1"/>
</dbReference>
<evidence type="ECO:0000313" key="4">
    <source>
        <dbReference type="EMBL" id="QDU84545.1"/>
    </source>
</evidence>
<proteinExistence type="predicted"/>
<dbReference type="Gene3D" id="3.40.50.300">
    <property type="entry name" value="P-loop containing nucleotide triphosphate hydrolases"/>
    <property type="match status" value="1"/>
</dbReference>
<dbReference type="SMART" id="SM00382">
    <property type="entry name" value="AAA"/>
    <property type="match status" value="1"/>
</dbReference>
<dbReference type="InterPro" id="IPR015854">
    <property type="entry name" value="ABC_transpr_LolD-like"/>
</dbReference>
<dbReference type="PROSITE" id="PS00211">
    <property type="entry name" value="ABC_TRANSPORTER_1"/>
    <property type="match status" value="1"/>
</dbReference>
<evidence type="ECO:0000313" key="5">
    <source>
        <dbReference type="Proteomes" id="UP000319342"/>
    </source>
</evidence>
<dbReference type="EMBL" id="CP036290">
    <property type="protein sequence ID" value="QDU84545.1"/>
    <property type="molecule type" value="Genomic_DNA"/>
</dbReference>
<reference evidence="4 5" key="1">
    <citation type="submission" date="2019-02" db="EMBL/GenBank/DDBJ databases">
        <title>Deep-cultivation of Planctomycetes and their phenomic and genomic characterization uncovers novel biology.</title>
        <authorList>
            <person name="Wiegand S."/>
            <person name="Jogler M."/>
            <person name="Boedeker C."/>
            <person name="Pinto D."/>
            <person name="Vollmers J."/>
            <person name="Rivas-Marin E."/>
            <person name="Kohn T."/>
            <person name="Peeters S.H."/>
            <person name="Heuer A."/>
            <person name="Rast P."/>
            <person name="Oberbeckmann S."/>
            <person name="Bunk B."/>
            <person name="Jeske O."/>
            <person name="Meyerdierks A."/>
            <person name="Storesund J.E."/>
            <person name="Kallscheuer N."/>
            <person name="Luecker S."/>
            <person name="Lage O.M."/>
            <person name="Pohl T."/>
            <person name="Merkel B.J."/>
            <person name="Hornburger P."/>
            <person name="Mueller R.-W."/>
            <person name="Bruemmer F."/>
            <person name="Labrenz M."/>
            <person name="Spormann A.M."/>
            <person name="Op den Camp H."/>
            <person name="Overmann J."/>
            <person name="Amann R."/>
            <person name="Jetten M.S.M."/>
            <person name="Mascher T."/>
            <person name="Medema M.H."/>
            <person name="Devos D.P."/>
            <person name="Kaster A.-K."/>
            <person name="Ovreas L."/>
            <person name="Rohde M."/>
            <person name="Galperin M.Y."/>
            <person name="Jogler C."/>
        </authorList>
    </citation>
    <scope>NUCLEOTIDE SEQUENCE [LARGE SCALE GENOMIC DNA]</scope>
    <source>
        <strain evidence="4 5">Pla163</strain>
    </source>
</reference>